<dbReference type="SMART" id="SM00054">
    <property type="entry name" value="EFh"/>
    <property type="match status" value="2"/>
</dbReference>
<accession>A0A9D1PYM3</accession>
<dbReference type="Gene3D" id="1.10.238.10">
    <property type="entry name" value="EF-hand"/>
    <property type="match status" value="1"/>
</dbReference>
<dbReference type="Pfam" id="PF13202">
    <property type="entry name" value="EF-hand_5"/>
    <property type="match status" value="2"/>
</dbReference>
<feature type="compositionally biased region" description="Low complexity" evidence="1">
    <location>
        <begin position="81"/>
        <end position="90"/>
    </location>
</feature>
<dbReference type="AlphaFoldDB" id="A0A9D1PYM3"/>
<feature type="region of interest" description="Disordered" evidence="1">
    <location>
        <begin position="69"/>
        <end position="103"/>
    </location>
</feature>
<organism evidence="3 4">
    <name type="scientific">Candidatus Desulfovibrio intestinipullorum</name>
    <dbReference type="NCBI Taxonomy" id="2838536"/>
    <lineage>
        <taxon>Bacteria</taxon>
        <taxon>Pseudomonadati</taxon>
        <taxon>Thermodesulfobacteriota</taxon>
        <taxon>Desulfovibrionia</taxon>
        <taxon>Desulfovibrionales</taxon>
        <taxon>Desulfovibrionaceae</taxon>
        <taxon>Desulfovibrio</taxon>
    </lineage>
</organism>
<dbReference type="InterPro" id="IPR011992">
    <property type="entry name" value="EF-hand-dom_pair"/>
</dbReference>
<gene>
    <name evidence="3" type="ORF">H9894_07975</name>
</gene>
<evidence type="ECO:0000259" key="2">
    <source>
        <dbReference type="PROSITE" id="PS50222"/>
    </source>
</evidence>
<dbReference type="SUPFAM" id="SSF47473">
    <property type="entry name" value="EF-hand"/>
    <property type="match status" value="1"/>
</dbReference>
<dbReference type="PROSITE" id="PS00018">
    <property type="entry name" value="EF_HAND_1"/>
    <property type="match status" value="2"/>
</dbReference>
<feature type="domain" description="EF-hand" evidence="2">
    <location>
        <begin position="45"/>
        <end position="72"/>
    </location>
</feature>
<reference evidence="3" key="2">
    <citation type="submission" date="2021-04" db="EMBL/GenBank/DDBJ databases">
        <authorList>
            <person name="Gilroy R."/>
        </authorList>
    </citation>
    <scope>NUCLEOTIDE SEQUENCE</scope>
    <source>
        <strain evidence="3">ChiHecec2B26-446</strain>
    </source>
</reference>
<comment type="caution">
    <text evidence="3">The sequence shown here is derived from an EMBL/GenBank/DDBJ whole genome shotgun (WGS) entry which is preliminary data.</text>
</comment>
<dbReference type="InterPro" id="IPR002048">
    <property type="entry name" value="EF_hand_dom"/>
</dbReference>
<dbReference type="GO" id="GO:0005509">
    <property type="term" value="F:calcium ion binding"/>
    <property type="evidence" value="ECO:0007669"/>
    <property type="project" value="InterPro"/>
</dbReference>
<evidence type="ECO:0000313" key="3">
    <source>
        <dbReference type="EMBL" id="HIW01109.1"/>
    </source>
</evidence>
<name>A0A9D1PYM3_9BACT</name>
<reference evidence="3" key="1">
    <citation type="journal article" date="2021" name="PeerJ">
        <title>Extensive microbial diversity within the chicken gut microbiome revealed by metagenomics and culture.</title>
        <authorList>
            <person name="Gilroy R."/>
            <person name="Ravi A."/>
            <person name="Getino M."/>
            <person name="Pursley I."/>
            <person name="Horton D.L."/>
            <person name="Alikhan N.F."/>
            <person name="Baker D."/>
            <person name="Gharbi K."/>
            <person name="Hall N."/>
            <person name="Watson M."/>
            <person name="Adriaenssens E.M."/>
            <person name="Foster-Nyarko E."/>
            <person name="Jarju S."/>
            <person name="Secka A."/>
            <person name="Antonio M."/>
            <person name="Oren A."/>
            <person name="Chaudhuri R.R."/>
            <person name="La Ragione R."/>
            <person name="Hildebrand F."/>
            <person name="Pallen M.J."/>
        </authorList>
    </citation>
    <scope>NUCLEOTIDE SEQUENCE</scope>
    <source>
        <strain evidence="3">ChiHecec2B26-446</strain>
    </source>
</reference>
<dbReference type="EMBL" id="DXHV01000073">
    <property type="protein sequence ID" value="HIW01109.1"/>
    <property type="molecule type" value="Genomic_DNA"/>
</dbReference>
<dbReference type="PROSITE" id="PS50222">
    <property type="entry name" value="EF_HAND_2"/>
    <property type="match status" value="2"/>
</dbReference>
<protein>
    <submittedName>
        <fullName evidence="3">Calcium-binding protein</fullName>
    </submittedName>
</protein>
<evidence type="ECO:0000313" key="4">
    <source>
        <dbReference type="Proteomes" id="UP000886752"/>
    </source>
</evidence>
<dbReference type="Proteomes" id="UP000886752">
    <property type="component" value="Unassembled WGS sequence"/>
</dbReference>
<evidence type="ECO:0000256" key="1">
    <source>
        <dbReference type="SAM" id="MobiDB-lite"/>
    </source>
</evidence>
<sequence>MPGQGGGGQAMDAAIQAFKKADKDGSDSLSKEEFMAAYPNMKEAAFTAIDTDKNGAISRQEWQTFVIGHSMGRNGQGSGMPGAQPAAPQPGKLPLVTPPAQGK</sequence>
<proteinExistence type="predicted"/>
<feature type="domain" description="EF-hand" evidence="2">
    <location>
        <begin position="9"/>
        <end position="44"/>
    </location>
</feature>
<dbReference type="InterPro" id="IPR018247">
    <property type="entry name" value="EF_Hand_1_Ca_BS"/>
</dbReference>